<organism evidence="8 9">
    <name type="scientific">Pontibacter populi</name>
    <dbReference type="NCBI Taxonomy" id="890055"/>
    <lineage>
        <taxon>Bacteria</taxon>
        <taxon>Pseudomonadati</taxon>
        <taxon>Bacteroidota</taxon>
        <taxon>Cytophagia</taxon>
        <taxon>Cytophagales</taxon>
        <taxon>Hymenobacteraceae</taxon>
        <taxon>Pontibacter</taxon>
    </lineage>
</organism>
<dbReference type="InterPro" id="IPR013780">
    <property type="entry name" value="Glyco_hydro_b"/>
</dbReference>
<evidence type="ECO:0000313" key="9">
    <source>
        <dbReference type="Proteomes" id="UP001476807"/>
    </source>
</evidence>
<comment type="caution">
    <text evidence="8">The sequence shown here is derived from an EMBL/GenBank/DDBJ whole genome shotgun (WGS) entry which is preliminary data.</text>
</comment>
<dbReference type="Gene3D" id="3.20.20.80">
    <property type="entry name" value="Glycosidases"/>
    <property type="match status" value="1"/>
</dbReference>
<dbReference type="GO" id="GO:0016787">
    <property type="term" value="F:hydrolase activity"/>
    <property type="evidence" value="ECO:0007669"/>
    <property type="project" value="UniProtKB-KW"/>
</dbReference>
<dbReference type="InterPro" id="IPR017853">
    <property type="entry name" value="GH"/>
</dbReference>
<keyword evidence="5" id="KW-0119">Carbohydrate metabolism</keyword>
<feature type="signal peptide" evidence="6">
    <location>
        <begin position="1"/>
        <end position="25"/>
    </location>
</feature>
<dbReference type="InterPro" id="IPR006047">
    <property type="entry name" value="GH13_cat_dom"/>
</dbReference>
<evidence type="ECO:0000256" key="1">
    <source>
        <dbReference type="ARBA" id="ARBA00008061"/>
    </source>
</evidence>
<evidence type="ECO:0000259" key="7">
    <source>
        <dbReference type="SMART" id="SM00642"/>
    </source>
</evidence>
<dbReference type="Gene3D" id="3.90.400.10">
    <property type="entry name" value="Oligo-1,6-glucosidase, Domain 2"/>
    <property type="match status" value="1"/>
</dbReference>
<dbReference type="PANTHER" id="PTHR10357:SF179">
    <property type="entry name" value="NEUTRAL AND BASIC AMINO ACID TRANSPORT PROTEIN RBAT"/>
    <property type="match status" value="1"/>
</dbReference>
<evidence type="ECO:0000256" key="2">
    <source>
        <dbReference type="ARBA" id="ARBA00022801"/>
    </source>
</evidence>
<feature type="domain" description="Glycosyl hydrolase family 13 catalytic" evidence="7">
    <location>
        <begin position="45"/>
        <end position="439"/>
    </location>
</feature>
<dbReference type="EC" id="3.2.1.1" evidence="5"/>
<keyword evidence="2 5" id="KW-0378">Hydrolase</keyword>
<feature type="chain" id="PRO_5046435834" description="Alpha-amylase" evidence="6">
    <location>
        <begin position="26"/>
        <end position="523"/>
    </location>
</feature>
<gene>
    <name evidence="8" type="ORF">ABS362_08480</name>
</gene>
<dbReference type="SMART" id="SM00642">
    <property type="entry name" value="Aamy"/>
    <property type="match status" value="1"/>
</dbReference>
<evidence type="ECO:0000256" key="6">
    <source>
        <dbReference type="SAM" id="SignalP"/>
    </source>
</evidence>
<dbReference type="InterPro" id="IPR056300">
    <property type="entry name" value="SusG-like_C"/>
</dbReference>
<dbReference type="PANTHER" id="PTHR10357">
    <property type="entry name" value="ALPHA-AMYLASE FAMILY MEMBER"/>
    <property type="match status" value="1"/>
</dbReference>
<reference evidence="8 9" key="1">
    <citation type="submission" date="2024-06" db="EMBL/GenBank/DDBJ databases">
        <title>Pontibacter populi HYL7-15.</title>
        <authorList>
            <person name="Kim M.K."/>
        </authorList>
    </citation>
    <scope>NUCLEOTIDE SEQUENCE [LARGE SCALE GENOMIC DNA]</scope>
    <source>
        <strain evidence="8 9">HYL7-15</strain>
    </source>
</reference>
<comment type="catalytic activity">
    <reaction evidence="5">
        <text>Endohydrolysis of (1-&gt;4)-alpha-D-glucosidic linkages in polysaccharides containing three or more (1-&gt;4)-alpha-linked D-glucose units.</text>
        <dbReference type="EC" id="3.2.1.1"/>
    </reaction>
</comment>
<proteinExistence type="inferred from homology"/>
<evidence type="ECO:0000256" key="3">
    <source>
        <dbReference type="ARBA" id="ARBA00023295"/>
    </source>
</evidence>
<accession>A0ABV1RT77</accession>
<evidence type="ECO:0000256" key="4">
    <source>
        <dbReference type="RuleBase" id="RU003615"/>
    </source>
</evidence>
<evidence type="ECO:0000256" key="5">
    <source>
        <dbReference type="RuleBase" id="RU361134"/>
    </source>
</evidence>
<dbReference type="EMBL" id="JBEOKT010000006">
    <property type="protein sequence ID" value="MER2997581.1"/>
    <property type="molecule type" value="Genomic_DNA"/>
</dbReference>
<dbReference type="PROSITE" id="PS51257">
    <property type="entry name" value="PROKAR_LIPOPROTEIN"/>
    <property type="match status" value="1"/>
</dbReference>
<evidence type="ECO:0000313" key="8">
    <source>
        <dbReference type="EMBL" id="MER2997581.1"/>
    </source>
</evidence>
<keyword evidence="9" id="KW-1185">Reference proteome</keyword>
<keyword evidence="3 5" id="KW-0326">Glycosidase</keyword>
<dbReference type="InterPro" id="IPR045857">
    <property type="entry name" value="O16G_dom_2"/>
</dbReference>
<name>A0ABV1RT77_9BACT</name>
<dbReference type="InterPro" id="IPR006046">
    <property type="entry name" value="Alpha_amylase"/>
</dbReference>
<dbReference type="PRINTS" id="PR00110">
    <property type="entry name" value="ALPHAAMYLASE"/>
</dbReference>
<dbReference type="Pfam" id="PF23915">
    <property type="entry name" value="SusG_C"/>
    <property type="match status" value="1"/>
</dbReference>
<dbReference type="SUPFAM" id="SSF51011">
    <property type="entry name" value="Glycosyl hydrolase domain"/>
    <property type="match status" value="1"/>
</dbReference>
<dbReference type="Pfam" id="PF00128">
    <property type="entry name" value="Alpha-amylase"/>
    <property type="match status" value="1"/>
</dbReference>
<sequence>MKKRNLLRLIPFAAFALTAGCSAPANVTTQPQAKVSEWPKGVSYEIFVQSFCDSDNDGIGDIKGMTSKLDYLDELGVEAVWLMPINPSPSYHKYDVTDYYAIHPDYGTIEDFKAFIAEAHKRGIKVVMDLVINHSGSDHPWFKAAADPKSPYRDYYVWAHKSDPRTTGEGKTTGADSYNTRHWHEVKGDEYKYFGYFWGGMPDLNFDNPKLREEIYKVGRYWLKEIGVDGFRLDAARHIFPNEREQDNHGFWQEFKAEMQKAKPDVYLVGEVWAEAETVAPYTKGLPALFNFEMSWAILRALKNGYGDTLAVKHAEIIDLYNKQNPDFIDATILSNHDQNRIMSEVGGDMNKAKLAAALLLTLPGSPYIYYGEEIGMKGKKPDEEIREPFLWDVKANDECRTTWMTPKNSTEQTVAPVAVQEQDQASILNHYKSLIKLRNNSAALTYGTIEPVTLENKAISAFVRAHEGESVLVLHNLSGSSVTINLPAEVQNYKTTTFQLNNAEKVNKSVVLPAYSSLVLNK</sequence>
<comment type="similarity">
    <text evidence="1 4">Belongs to the glycosyl hydrolase 13 family.</text>
</comment>
<dbReference type="SUPFAM" id="SSF51445">
    <property type="entry name" value="(Trans)glycosidases"/>
    <property type="match status" value="1"/>
</dbReference>
<protein>
    <recommendedName>
        <fullName evidence="5">Alpha-amylase</fullName>
        <ecNumber evidence="5">3.2.1.1</ecNumber>
    </recommendedName>
</protein>
<dbReference type="CDD" id="cd11316">
    <property type="entry name" value="AmyAc_bac2_AmyA"/>
    <property type="match status" value="1"/>
</dbReference>
<keyword evidence="6" id="KW-0732">Signal</keyword>
<dbReference type="Proteomes" id="UP001476807">
    <property type="component" value="Unassembled WGS sequence"/>
</dbReference>
<dbReference type="RefSeq" id="WP_350411983.1">
    <property type="nucleotide sequence ID" value="NZ_JBEOKT010000006.1"/>
</dbReference>
<dbReference type="Gene3D" id="2.60.40.1180">
    <property type="entry name" value="Golgi alpha-mannosidase II"/>
    <property type="match status" value="1"/>
</dbReference>